<dbReference type="RefSeq" id="WP_109744465.1">
    <property type="nucleotide sequence ID" value="NZ_QGGO01000025.1"/>
</dbReference>
<dbReference type="AlphaFoldDB" id="A0A316DQJ8"/>
<dbReference type="OrthoDB" id="598142at2"/>
<dbReference type="Proteomes" id="UP000245489">
    <property type="component" value="Unassembled WGS sequence"/>
</dbReference>
<dbReference type="EMBL" id="QGGO01000025">
    <property type="protein sequence ID" value="PWK20245.1"/>
    <property type="molecule type" value="Genomic_DNA"/>
</dbReference>
<organism evidence="2 3">
    <name type="scientific">Arcicella aurantiaca</name>
    <dbReference type="NCBI Taxonomy" id="591202"/>
    <lineage>
        <taxon>Bacteria</taxon>
        <taxon>Pseudomonadati</taxon>
        <taxon>Bacteroidota</taxon>
        <taxon>Cytophagia</taxon>
        <taxon>Cytophagales</taxon>
        <taxon>Flectobacillaceae</taxon>
        <taxon>Arcicella</taxon>
    </lineage>
</organism>
<accession>A0A316DQJ8</accession>
<evidence type="ECO:0000313" key="2">
    <source>
        <dbReference type="EMBL" id="PWK20245.1"/>
    </source>
</evidence>
<dbReference type="Pfam" id="PF11325">
    <property type="entry name" value="DUF3127"/>
    <property type="match status" value="1"/>
</dbReference>
<protein>
    <submittedName>
        <fullName evidence="2">Uncharacterized protein DUF3127</fullName>
    </submittedName>
</protein>
<reference evidence="2 3" key="1">
    <citation type="submission" date="2018-05" db="EMBL/GenBank/DDBJ databases">
        <title>Genomic Encyclopedia of Archaeal and Bacterial Type Strains, Phase II (KMG-II): from individual species to whole genera.</title>
        <authorList>
            <person name="Goeker M."/>
        </authorList>
    </citation>
    <scope>NUCLEOTIDE SEQUENCE [LARGE SCALE GENOMIC DNA]</scope>
    <source>
        <strain evidence="2 3">DSM 22214</strain>
    </source>
</reference>
<feature type="compositionally biased region" description="Low complexity" evidence="1">
    <location>
        <begin position="93"/>
        <end position="118"/>
    </location>
</feature>
<feature type="region of interest" description="Disordered" evidence="1">
    <location>
        <begin position="93"/>
        <end position="133"/>
    </location>
</feature>
<evidence type="ECO:0000313" key="3">
    <source>
        <dbReference type="Proteomes" id="UP000245489"/>
    </source>
</evidence>
<gene>
    <name evidence="2" type="ORF">LV89_03785</name>
</gene>
<evidence type="ECO:0000256" key="1">
    <source>
        <dbReference type="SAM" id="MobiDB-lite"/>
    </source>
</evidence>
<keyword evidence="3" id="KW-1185">Reference proteome</keyword>
<proteinExistence type="predicted"/>
<comment type="caution">
    <text evidence="2">The sequence shown here is derived from an EMBL/GenBank/DDBJ whole genome shotgun (WGS) entry which is preliminary data.</text>
</comment>
<sequence>MALEFEGNLIKVLPEVTGQGKNGVWVKQDFVLETEEQYPKKACFTAWGDKASDLKTYSLGEKLRISFSVESREYNERWYTDLKAYRIESASGASSSPAAASASQGFSAAPAPRTAPPVADLPSFSSDDQDLPF</sequence>
<dbReference type="InterPro" id="IPR021474">
    <property type="entry name" value="DUF3127"/>
</dbReference>
<name>A0A316DQJ8_9BACT</name>